<dbReference type="EMBL" id="MF155946">
    <property type="protein sequence ID" value="ASR75446.1"/>
    <property type="molecule type" value="Genomic_DNA"/>
</dbReference>
<keyword evidence="2" id="KW-1185">Reference proteome</keyword>
<name>A0A222YV86_9CAUD</name>
<evidence type="ECO:0000313" key="1">
    <source>
        <dbReference type="EMBL" id="ASR75446.1"/>
    </source>
</evidence>
<accession>A0A222YV86</accession>
<organism evidence="1 2">
    <name type="scientific">Streptomyces phage Mildred21</name>
    <dbReference type="NCBI Taxonomy" id="2023959"/>
    <lineage>
        <taxon>Viruses</taxon>
        <taxon>Duplodnaviria</taxon>
        <taxon>Heunggongvirae</taxon>
        <taxon>Uroviricota</taxon>
        <taxon>Caudoviricetes</taxon>
        <taxon>Stanwilliamsviridae</taxon>
        <taxon>Boydwoodruffvirinae</taxon>
        <taxon>Samistivirus</taxon>
        <taxon>Samistivirus mildred21</taxon>
    </lineage>
</organism>
<gene>
    <name evidence="1" type="ORF">SEA_MILDRED21_39</name>
</gene>
<sequence length="55" mass="6435">MDTSNSLYYLKYIMDGKQKETNELVSLDTARLEKREFEADGAKNVQIVPYRHVIL</sequence>
<proteinExistence type="predicted"/>
<dbReference type="Proteomes" id="UP000223009">
    <property type="component" value="Segment"/>
</dbReference>
<reference evidence="1 2" key="1">
    <citation type="submission" date="2017-05" db="EMBL/GenBank/DDBJ databases">
        <authorList>
            <person name="Chapman J."/>
            <person name="Chang C."/>
            <person name="Suresh T."/>
            <person name="Shishido T.C."/>
            <person name="Bindert I."/>
            <person name="Shaffer C.D."/>
            <person name="Weston-Hafer K.A."/>
            <person name="Russell D.A."/>
            <person name="Pope W.H."/>
            <person name="Jacobs-Sera D."/>
            <person name="Hendrix R.W."/>
            <person name="Hatfull G.F."/>
        </authorList>
    </citation>
    <scope>NUCLEOTIDE SEQUENCE [LARGE SCALE GENOMIC DNA]</scope>
</reference>
<protein>
    <submittedName>
        <fullName evidence="1">Uncharacterized protein</fullName>
    </submittedName>
</protein>
<evidence type="ECO:0000313" key="2">
    <source>
        <dbReference type="Proteomes" id="UP000223009"/>
    </source>
</evidence>